<organism evidence="1 2">
    <name type="scientific">Daphnia magna</name>
    <dbReference type="NCBI Taxonomy" id="35525"/>
    <lineage>
        <taxon>Eukaryota</taxon>
        <taxon>Metazoa</taxon>
        <taxon>Ecdysozoa</taxon>
        <taxon>Arthropoda</taxon>
        <taxon>Crustacea</taxon>
        <taxon>Branchiopoda</taxon>
        <taxon>Diplostraca</taxon>
        <taxon>Cladocera</taxon>
        <taxon>Anomopoda</taxon>
        <taxon>Daphniidae</taxon>
        <taxon>Daphnia</taxon>
    </lineage>
</organism>
<protein>
    <submittedName>
        <fullName evidence="1">Uncharacterized protein</fullName>
    </submittedName>
</protein>
<dbReference type="AlphaFoldDB" id="A0A164TGP7"/>
<accession>A0A164TGP7</accession>
<reference evidence="1 2" key="1">
    <citation type="submission" date="2016-03" db="EMBL/GenBank/DDBJ databases">
        <title>EvidentialGene: Evidence-directed Construction of Genes on Genomes.</title>
        <authorList>
            <person name="Gilbert D.G."/>
            <person name="Choi J.-H."/>
            <person name="Mockaitis K."/>
            <person name="Colbourne J."/>
            <person name="Pfrender M."/>
        </authorList>
    </citation>
    <scope>NUCLEOTIDE SEQUENCE [LARGE SCALE GENOMIC DNA]</scope>
    <source>
        <strain evidence="1 2">Xinb3</strain>
        <tissue evidence="1">Complete organism</tissue>
    </source>
</reference>
<comment type="caution">
    <text evidence="1">The sequence shown here is derived from an EMBL/GenBank/DDBJ whole genome shotgun (WGS) entry which is preliminary data.</text>
</comment>
<proteinExistence type="predicted"/>
<evidence type="ECO:0000313" key="2">
    <source>
        <dbReference type="Proteomes" id="UP000076858"/>
    </source>
</evidence>
<dbReference type="EMBL" id="LRGB01001800">
    <property type="protein sequence ID" value="KZS10442.1"/>
    <property type="molecule type" value="Genomic_DNA"/>
</dbReference>
<sequence length="72" mass="8325">MNFNLTNKFQGCLQQSLRRKSLKAPNLKRRNTYDEFLQTLVSIIITGLQQPKFFLLLLEGSGTHEDKMLLLA</sequence>
<gene>
    <name evidence="1" type="ORF">APZ42_025086</name>
</gene>
<dbReference type="Proteomes" id="UP000076858">
    <property type="component" value="Unassembled WGS sequence"/>
</dbReference>
<keyword evidence="2" id="KW-1185">Reference proteome</keyword>
<evidence type="ECO:0000313" key="1">
    <source>
        <dbReference type="EMBL" id="KZS10442.1"/>
    </source>
</evidence>
<name>A0A164TGP7_9CRUS</name>